<dbReference type="EC" id="3.1.3.-" evidence="7"/>
<dbReference type="NCBIfam" id="TIGR01656">
    <property type="entry name" value="Histidinol-ppas"/>
    <property type="match status" value="1"/>
</dbReference>
<dbReference type="InterPro" id="IPR023214">
    <property type="entry name" value="HAD_sf"/>
</dbReference>
<protein>
    <recommendedName>
        <fullName evidence="6 7">D,D-heptose 1,7-bisphosphate phosphatase</fullName>
        <ecNumber evidence="7">3.1.3.-</ecNumber>
    </recommendedName>
</protein>
<evidence type="ECO:0000313" key="8">
    <source>
        <dbReference type="EMBL" id="GAA6144850.1"/>
    </source>
</evidence>
<dbReference type="PIRSF" id="PIRSF004682">
    <property type="entry name" value="GmhB"/>
    <property type="match status" value="1"/>
</dbReference>
<dbReference type="NCBIfam" id="TIGR01662">
    <property type="entry name" value="HAD-SF-IIIA"/>
    <property type="match status" value="1"/>
</dbReference>
<evidence type="ECO:0000256" key="6">
    <source>
        <dbReference type="ARBA" id="ARBA00031828"/>
    </source>
</evidence>
<keyword evidence="2 7" id="KW-0963">Cytoplasm</keyword>
<keyword evidence="9" id="KW-1185">Reference proteome</keyword>
<dbReference type="InterPro" id="IPR006543">
    <property type="entry name" value="Histidinol-phos"/>
</dbReference>
<dbReference type="CDD" id="cd07503">
    <property type="entry name" value="HAD_HisB-N"/>
    <property type="match status" value="1"/>
</dbReference>
<keyword evidence="3" id="KW-0479">Metal-binding</keyword>
<dbReference type="PANTHER" id="PTHR42891:SF1">
    <property type="entry name" value="D-GLYCERO-BETA-D-MANNO-HEPTOSE-1,7-BISPHOSPHATE 7-PHOSPHATASE"/>
    <property type="match status" value="1"/>
</dbReference>
<dbReference type="InterPro" id="IPR036412">
    <property type="entry name" value="HAD-like_sf"/>
</dbReference>
<name>A0ABP9ZXJ4_9GAMM</name>
<evidence type="ECO:0000256" key="1">
    <source>
        <dbReference type="ARBA" id="ARBA00004496"/>
    </source>
</evidence>
<dbReference type="PANTHER" id="PTHR42891">
    <property type="entry name" value="D-GLYCERO-BETA-D-MANNO-HEPTOSE-1,7-BISPHOSPHATE 7-PHOSPHATASE"/>
    <property type="match status" value="1"/>
</dbReference>
<organism evidence="8 9">
    <name type="scientific">Thalassolituus maritimus</name>
    <dbReference type="NCBI Taxonomy" id="484498"/>
    <lineage>
        <taxon>Bacteria</taxon>
        <taxon>Pseudomonadati</taxon>
        <taxon>Pseudomonadota</taxon>
        <taxon>Gammaproteobacteria</taxon>
        <taxon>Oceanospirillales</taxon>
        <taxon>Oceanospirillaceae</taxon>
        <taxon>Thalassolituus</taxon>
    </lineage>
</organism>
<comment type="subcellular location">
    <subcellularLocation>
        <location evidence="1 7">Cytoplasm</location>
    </subcellularLocation>
</comment>
<dbReference type="InterPro" id="IPR004446">
    <property type="entry name" value="Heptose_bisP_phosphatase"/>
</dbReference>
<comment type="caution">
    <text evidence="8">The sequence shown here is derived from an EMBL/GenBank/DDBJ whole genome shotgun (WGS) entry which is preliminary data.</text>
</comment>
<comment type="similarity">
    <text evidence="7">Belongs to the gmhB family.</text>
</comment>
<evidence type="ECO:0000256" key="5">
    <source>
        <dbReference type="ARBA" id="ARBA00023277"/>
    </source>
</evidence>
<keyword evidence="4 7" id="KW-0378">Hydrolase</keyword>
<accession>A0ABP9ZXJ4</accession>
<evidence type="ECO:0000256" key="2">
    <source>
        <dbReference type="ARBA" id="ARBA00022490"/>
    </source>
</evidence>
<evidence type="ECO:0000256" key="3">
    <source>
        <dbReference type="ARBA" id="ARBA00022723"/>
    </source>
</evidence>
<proteinExistence type="inferred from homology"/>
<reference evidence="8 9" key="1">
    <citation type="submission" date="2024-04" db="EMBL/GenBank/DDBJ databases">
        <title>Draft genome sequence of Thalassolituus maritimus NBRC 116585.</title>
        <authorList>
            <person name="Miyakawa T."/>
            <person name="Kusuya Y."/>
            <person name="Miura T."/>
        </authorList>
    </citation>
    <scope>NUCLEOTIDE SEQUENCE [LARGE SCALE GENOMIC DNA]</scope>
    <source>
        <strain evidence="8 9">5NW40-0001</strain>
    </source>
</reference>
<dbReference type="SUPFAM" id="SSF56784">
    <property type="entry name" value="HAD-like"/>
    <property type="match status" value="1"/>
</dbReference>
<dbReference type="NCBIfam" id="NF006506">
    <property type="entry name" value="PRK08942.1"/>
    <property type="match status" value="1"/>
</dbReference>
<evidence type="ECO:0000256" key="4">
    <source>
        <dbReference type="ARBA" id="ARBA00022801"/>
    </source>
</evidence>
<sequence>MKLIILDRDGVLNQDSDAYVKSVDEWIPIPGSAEAVGKLCKAGYTVAVATNQSGLARGYFAETDLAAMHDKMIALAAEHGGEFAHIAYCPHGPDDHCDCRKPLPGLIHQIEQALSTSANGAWMIGDSIRDLEAGAAAGCQTALVRTGKGEKSEHKLTSHDSLSEAPIFNDLAAFVDWLIANN</sequence>
<dbReference type="Pfam" id="PF13242">
    <property type="entry name" value="Hydrolase_like"/>
    <property type="match status" value="1"/>
</dbReference>
<evidence type="ECO:0000256" key="7">
    <source>
        <dbReference type="PIRNR" id="PIRNR004682"/>
    </source>
</evidence>
<dbReference type="Gene3D" id="3.40.50.1000">
    <property type="entry name" value="HAD superfamily/HAD-like"/>
    <property type="match status" value="1"/>
</dbReference>
<dbReference type="Proteomes" id="UP001481413">
    <property type="component" value="Unassembled WGS sequence"/>
</dbReference>
<dbReference type="RefSeq" id="WP_353293790.1">
    <property type="nucleotide sequence ID" value="NZ_BAABWH010000002.1"/>
</dbReference>
<gene>
    <name evidence="8" type="primary">gmhB</name>
    <name evidence="8" type="ORF">NBRC116585_09670</name>
</gene>
<keyword evidence="5 7" id="KW-0119">Carbohydrate metabolism</keyword>
<dbReference type="EMBL" id="BAABWH010000002">
    <property type="protein sequence ID" value="GAA6144850.1"/>
    <property type="molecule type" value="Genomic_DNA"/>
</dbReference>
<evidence type="ECO:0000313" key="9">
    <source>
        <dbReference type="Proteomes" id="UP001481413"/>
    </source>
</evidence>
<dbReference type="InterPro" id="IPR006549">
    <property type="entry name" value="HAD-SF_hydro_IIIA"/>
</dbReference>